<evidence type="ECO:0000259" key="1">
    <source>
        <dbReference type="Pfam" id="PF24346"/>
    </source>
</evidence>
<reference evidence="2 3" key="1">
    <citation type="submission" date="2014-07" db="EMBL/GenBank/DDBJ databases">
        <title>Genome of Flavobacterium reichenbachii LMG 25512.</title>
        <authorList>
            <person name="Stropko S.J."/>
            <person name="Pipes S.E."/>
            <person name="Newman J.D."/>
        </authorList>
    </citation>
    <scope>NUCLEOTIDE SEQUENCE [LARGE SCALE GENOMIC DNA]</scope>
    <source>
        <strain evidence="2 3">LMG 25512</strain>
    </source>
</reference>
<dbReference type="AlphaFoldDB" id="A0A085ZT43"/>
<dbReference type="InterPro" id="IPR055354">
    <property type="entry name" value="DUF7507"/>
</dbReference>
<feature type="domain" description="DUF7507" evidence="1">
    <location>
        <begin position="298"/>
        <end position="394"/>
    </location>
</feature>
<sequence>MSLKTYPTNHQFLNKTILLFLLISFKSIGQTKSNNVTQIYTDWKGFWASSGITGLGNRPDTANNLLAFAWNGKTYSTGVDDNVLTANSVTFNTQKFRALKIQTLGQTTSTYFLQGSMIDGLPTTAKLTPPLAGSVSTGAELASRLTDGVNGLSLGTGIANIKSGTAEFKIGTNNINVNGVNDDIPDLIVTQVAETGSTADTFKFIDASGNTVGTEISVAFGSVPAIGTYSLDLFRADNGAVAFTPAETRNIRMLGIEIGSMGITSANASLVDRFVVTFSGSSDCAFIAFNTNSLKLAELSLVKSAVLSSCGKVGTNINYTFDVKNTGDVPITDISISDPLPTLTLSGNHIASLAPGATATITGTYKITAADVAAGRVINSAKVTGTDPSLNVIEDISGTDYGNNIATTTILQPAAPTASVTKQPTCGDLTGTITISSPAPAAGITYSIDGTVFTNTTGVFTGLSAGAYNNIKVKNSSGCESNAASVTINAAAAKVWNGSSSGNWNTASNWTPSGVPVSTDCVQISSAPNGAVISGTNTEYIVHSLIVDNGASLKVNSTNTLKVTNAVTVGASGSLIFEDSSSLLQTTTSGSVNTGNITYKRKTSVRRYDLTQWASPVTATPGFTLNNLSPLTLADKYYSYDASAAVPWVVNYGGTLPMAKGQGYSVRAPQTFDIVIPYVFEAEFKGVPNNGNISVTPQANKWTLIGNPYPSAVNASKLIGDNLSLGSLYFWTHNTSPTGTGGTYSSSDYAVYNLSGGTIAAPSGGARPSGYIGAGQSFFAKPNSAAAVVFTNEQRIDANNTQFYKTDNADKNRIWLNFTNTEGAFKQLFFFSDILKEQQTAGTPITTRPQSAVIRMLTFTPSAKAKN</sequence>
<dbReference type="InterPro" id="IPR047589">
    <property type="entry name" value="DUF11_rpt"/>
</dbReference>
<dbReference type="RefSeq" id="WP_051892743.1">
    <property type="nucleotide sequence ID" value="NZ_JPRL01000001.1"/>
</dbReference>
<dbReference type="NCBIfam" id="TIGR01451">
    <property type="entry name" value="B_ant_repeat"/>
    <property type="match status" value="1"/>
</dbReference>
<comment type="caution">
    <text evidence="2">The sequence shown here is derived from an EMBL/GenBank/DDBJ whole genome shotgun (WGS) entry which is preliminary data.</text>
</comment>
<dbReference type="eggNOG" id="COG1361">
    <property type="taxonomic scope" value="Bacteria"/>
</dbReference>
<proteinExistence type="predicted"/>
<name>A0A085ZT43_9FLAO</name>
<dbReference type="EMBL" id="JPRL01000001">
    <property type="protein sequence ID" value="KFF07607.1"/>
    <property type="molecule type" value="Genomic_DNA"/>
</dbReference>
<evidence type="ECO:0000313" key="2">
    <source>
        <dbReference type="EMBL" id="KFF07607.1"/>
    </source>
</evidence>
<dbReference type="Pfam" id="PF24346">
    <property type="entry name" value="DUF7507"/>
    <property type="match status" value="1"/>
</dbReference>
<gene>
    <name evidence="2" type="ORF">IW19_19780</name>
</gene>
<keyword evidence="3" id="KW-1185">Reference proteome</keyword>
<dbReference type="STRING" id="362418.IW19_19780"/>
<dbReference type="eggNOG" id="COG1345">
    <property type="taxonomic scope" value="Bacteria"/>
</dbReference>
<organism evidence="2 3">
    <name type="scientific">Flavobacterium reichenbachii</name>
    <dbReference type="NCBI Taxonomy" id="362418"/>
    <lineage>
        <taxon>Bacteria</taxon>
        <taxon>Pseudomonadati</taxon>
        <taxon>Bacteroidota</taxon>
        <taxon>Flavobacteriia</taxon>
        <taxon>Flavobacteriales</taxon>
        <taxon>Flavobacteriaceae</taxon>
        <taxon>Flavobacterium</taxon>
    </lineage>
</organism>
<dbReference type="Proteomes" id="UP000028715">
    <property type="component" value="Unassembled WGS sequence"/>
</dbReference>
<accession>A0A085ZT43</accession>
<protein>
    <recommendedName>
        <fullName evidence="1">DUF7507 domain-containing protein</fullName>
    </recommendedName>
</protein>
<evidence type="ECO:0000313" key="3">
    <source>
        <dbReference type="Proteomes" id="UP000028715"/>
    </source>
</evidence>